<evidence type="ECO:0000256" key="2">
    <source>
        <dbReference type="SAM" id="Phobius"/>
    </source>
</evidence>
<dbReference type="OrthoDB" id="6499973at2759"/>
<keyword evidence="2" id="KW-0812">Transmembrane</keyword>
<feature type="transmembrane region" description="Helical" evidence="2">
    <location>
        <begin position="165"/>
        <end position="183"/>
    </location>
</feature>
<proteinExistence type="predicted"/>
<organism evidence="3 4">
    <name type="scientific">Stichopus japonicus</name>
    <name type="common">Sea cucumber</name>
    <dbReference type="NCBI Taxonomy" id="307972"/>
    <lineage>
        <taxon>Eukaryota</taxon>
        <taxon>Metazoa</taxon>
        <taxon>Echinodermata</taxon>
        <taxon>Eleutherozoa</taxon>
        <taxon>Echinozoa</taxon>
        <taxon>Holothuroidea</taxon>
        <taxon>Aspidochirotacea</taxon>
        <taxon>Aspidochirotida</taxon>
        <taxon>Stichopodidae</taxon>
        <taxon>Apostichopus</taxon>
    </lineage>
</organism>
<feature type="transmembrane region" description="Helical" evidence="2">
    <location>
        <begin position="99"/>
        <end position="121"/>
    </location>
</feature>
<reference evidence="3 4" key="1">
    <citation type="journal article" date="2017" name="PLoS Biol.">
        <title>The sea cucumber genome provides insights into morphological evolution and visceral regeneration.</title>
        <authorList>
            <person name="Zhang X."/>
            <person name="Sun L."/>
            <person name="Yuan J."/>
            <person name="Sun Y."/>
            <person name="Gao Y."/>
            <person name="Zhang L."/>
            <person name="Li S."/>
            <person name="Dai H."/>
            <person name="Hamel J.F."/>
            <person name="Liu C."/>
            <person name="Yu Y."/>
            <person name="Liu S."/>
            <person name="Lin W."/>
            <person name="Guo K."/>
            <person name="Jin S."/>
            <person name="Xu P."/>
            <person name="Storey K.B."/>
            <person name="Huan P."/>
            <person name="Zhang T."/>
            <person name="Zhou Y."/>
            <person name="Zhang J."/>
            <person name="Lin C."/>
            <person name="Li X."/>
            <person name="Xing L."/>
            <person name="Huo D."/>
            <person name="Sun M."/>
            <person name="Wang L."/>
            <person name="Mercier A."/>
            <person name="Li F."/>
            <person name="Yang H."/>
            <person name="Xiang J."/>
        </authorList>
    </citation>
    <scope>NUCLEOTIDE SEQUENCE [LARGE SCALE GENOMIC DNA]</scope>
    <source>
        <strain evidence="3">Shaxun</strain>
        <tissue evidence="3">Muscle</tissue>
    </source>
</reference>
<keyword evidence="2" id="KW-1133">Transmembrane helix</keyword>
<feature type="transmembrane region" description="Helical" evidence="2">
    <location>
        <begin position="412"/>
        <end position="436"/>
    </location>
</feature>
<dbReference type="Proteomes" id="UP000230750">
    <property type="component" value="Unassembled WGS sequence"/>
</dbReference>
<accession>A0A2G8KEB6</accession>
<feature type="transmembrane region" description="Helical" evidence="2">
    <location>
        <begin position="133"/>
        <end position="153"/>
    </location>
</feature>
<dbReference type="SUPFAM" id="SSF103473">
    <property type="entry name" value="MFS general substrate transporter"/>
    <property type="match status" value="1"/>
</dbReference>
<feature type="transmembrane region" description="Helical" evidence="2">
    <location>
        <begin position="12"/>
        <end position="32"/>
    </location>
</feature>
<feature type="transmembrane region" description="Helical" evidence="2">
    <location>
        <begin position="378"/>
        <end position="400"/>
    </location>
</feature>
<dbReference type="InterPro" id="IPR050327">
    <property type="entry name" value="Proton-linked_MCT"/>
</dbReference>
<dbReference type="PANTHER" id="PTHR11360">
    <property type="entry name" value="MONOCARBOXYLATE TRANSPORTER"/>
    <property type="match status" value="1"/>
</dbReference>
<sequence length="490" mass="54274">MLTLNQWRSFLARSVYVFFLNGTLKSYGVILMDIVKKLDSKHYLVGWAFTLQTGAGYLISPLAGILLTKMSCRFVAMLGGLLAGSAYVIRGLVNISEIWQLFLLVSCSGIGFGLINISTVVPLKESFGTSYATAYAVTGLAANVGIAVLPFLLKYLMGSFGDSTGMLIFGALAWTLIVTGAMLPSNKNGKEEKVKEEYSLANEDNALDDIDEEPEKETNLDEADRIETLTTSDKLTNFEVSDMRRRPYERIENGDNTNCDVKRSYINIENIKILFIRFYGVFQHHPALVLYMIVTCINDHGYRSWSIFLIPYGEYLGIISEKAVLLSTIGGVAGLLGRLYCILLFSRYAMDVYLGFALPSLLITVSYTISFFCDQFHVLAVVAALSGFSYAVMSSASTGLIPSCVCDDHFKVTVVTLYTLWGLMIQLGGITTGAVVDITGSYRISFACLTVLSTLNCVIGFGWTLSPLRLRMKNQEKLFELFRNQKPYYA</sequence>
<dbReference type="Pfam" id="PF07690">
    <property type="entry name" value="MFS_1"/>
    <property type="match status" value="1"/>
</dbReference>
<dbReference type="GO" id="GO:0008028">
    <property type="term" value="F:monocarboxylic acid transmembrane transporter activity"/>
    <property type="evidence" value="ECO:0007669"/>
    <property type="project" value="TreeGrafter"/>
</dbReference>
<dbReference type="AlphaFoldDB" id="A0A2G8KEB6"/>
<feature type="transmembrane region" description="Helical" evidence="2">
    <location>
        <begin position="352"/>
        <end position="372"/>
    </location>
</feature>
<feature type="transmembrane region" description="Helical" evidence="2">
    <location>
        <begin position="44"/>
        <end position="67"/>
    </location>
</feature>
<feature type="region of interest" description="Disordered" evidence="1">
    <location>
        <begin position="205"/>
        <end position="225"/>
    </location>
</feature>
<feature type="compositionally biased region" description="Acidic residues" evidence="1">
    <location>
        <begin position="205"/>
        <end position="215"/>
    </location>
</feature>
<dbReference type="InterPro" id="IPR011701">
    <property type="entry name" value="MFS"/>
</dbReference>
<protein>
    <submittedName>
        <fullName evidence="3">Putative monocarboxylate transporter 12-like</fullName>
    </submittedName>
</protein>
<comment type="caution">
    <text evidence="3">The sequence shown here is derived from an EMBL/GenBank/DDBJ whole genome shotgun (WGS) entry which is preliminary data.</text>
</comment>
<evidence type="ECO:0000313" key="4">
    <source>
        <dbReference type="Proteomes" id="UP000230750"/>
    </source>
</evidence>
<name>A0A2G8KEB6_STIJA</name>
<evidence type="ECO:0000256" key="1">
    <source>
        <dbReference type="SAM" id="MobiDB-lite"/>
    </source>
</evidence>
<feature type="transmembrane region" description="Helical" evidence="2">
    <location>
        <begin position="273"/>
        <end position="294"/>
    </location>
</feature>
<feature type="compositionally biased region" description="Basic and acidic residues" evidence="1">
    <location>
        <begin position="216"/>
        <end position="225"/>
    </location>
</feature>
<dbReference type="InterPro" id="IPR036259">
    <property type="entry name" value="MFS_trans_sf"/>
</dbReference>
<feature type="transmembrane region" description="Helical" evidence="2">
    <location>
        <begin position="74"/>
        <end position="93"/>
    </location>
</feature>
<evidence type="ECO:0000313" key="3">
    <source>
        <dbReference type="EMBL" id="PIK46332.1"/>
    </source>
</evidence>
<dbReference type="EMBL" id="MRZV01000652">
    <property type="protein sequence ID" value="PIK46332.1"/>
    <property type="molecule type" value="Genomic_DNA"/>
</dbReference>
<gene>
    <name evidence="3" type="ORF">BSL78_16820</name>
</gene>
<feature type="transmembrane region" description="Helical" evidence="2">
    <location>
        <begin position="442"/>
        <end position="465"/>
    </location>
</feature>
<dbReference type="PANTHER" id="PTHR11360:SF303">
    <property type="entry name" value="MAJOR FACILITATOR SUPERFAMILY (MFS) PROFILE DOMAIN-CONTAINING PROTEIN"/>
    <property type="match status" value="1"/>
</dbReference>
<dbReference type="Gene3D" id="1.20.1250.20">
    <property type="entry name" value="MFS general substrate transporter like domains"/>
    <property type="match status" value="2"/>
</dbReference>
<feature type="transmembrane region" description="Helical" evidence="2">
    <location>
        <begin position="323"/>
        <end position="345"/>
    </location>
</feature>
<keyword evidence="4" id="KW-1185">Reference proteome</keyword>
<keyword evidence="2" id="KW-0472">Membrane</keyword>